<evidence type="ECO:0000256" key="1">
    <source>
        <dbReference type="SAM" id="MobiDB-lite"/>
    </source>
</evidence>
<comment type="caution">
    <text evidence="3">The sequence shown here is derived from an EMBL/GenBank/DDBJ whole genome shotgun (WGS) entry which is preliminary data.</text>
</comment>
<dbReference type="Proteomes" id="UP001589703">
    <property type="component" value="Unassembled WGS sequence"/>
</dbReference>
<evidence type="ECO:0000313" key="4">
    <source>
        <dbReference type="Proteomes" id="UP001589703"/>
    </source>
</evidence>
<feature type="region of interest" description="Disordered" evidence="1">
    <location>
        <begin position="71"/>
        <end position="93"/>
    </location>
</feature>
<sequence>MTDTPPPMPTVPPMIPRPPHRSRTNAVIVAAAAAVVAAVVITGIVVVQATDNGTDSGKPMATTPAIASATATTEALTTEDHSTPEPSHAAVDEDDFSIELRTTERHCFGSAGCNVTVEPELTYLGLTSELDPDATYEITYEILGDESGPIIETAELTDRTSLTYHQTSVSTDSSSTTVSVEITEVMTR</sequence>
<accession>A0ABV5V9I6</accession>
<keyword evidence="2" id="KW-0472">Membrane</keyword>
<keyword evidence="2" id="KW-1133">Transmembrane helix</keyword>
<dbReference type="RefSeq" id="WP_247465471.1">
    <property type="nucleotide sequence ID" value="NZ_JBHMAR010000003.1"/>
</dbReference>
<gene>
    <name evidence="3" type="ORF">ACFFRO_04605</name>
</gene>
<evidence type="ECO:0000313" key="3">
    <source>
        <dbReference type="EMBL" id="MFB9734425.1"/>
    </source>
</evidence>
<name>A0ABV5V9I6_9ACTN</name>
<keyword evidence="2" id="KW-0812">Transmembrane</keyword>
<evidence type="ECO:0000256" key="2">
    <source>
        <dbReference type="SAM" id="Phobius"/>
    </source>
</evidence>
<keyword evidence="4" id="KW-1185">Reference proteome</keyword>
<feature type="transmembrane region" description="Helical" evidence="2">
    <location>
        <begin position="26"/>
        <end position="47"/>
    </location>
</feature>
<reference evidence="3 4" key="1">
    <citation type="submission" date="2024-09" db="EMBL/GenBank/DDBJ databases">
        <authorList>
            <person name="Sun Q."/>
            <person name="Mori K."/>
        </authorList>
    </citation>
    <scope>NUCLEOTIDE SEQUENCE [LARGE SCALE GENOMIC DNA]</scope>
    <source>
        <strain evidence="3 4">JCM 10918</strain>
    </source>
</reference>
<organism evidence="3 4">
    <name type="scientific">Streptomyces thermocoprophilus</name>
    <dbReference type="NCBI Taxonomy" id="78356"/>
    <lineage>
        <taxon>Bacteria</taxon>
        <taxon>Bacillati</taxon>
        <taxon>Actinomycetota</taxon>
        <taxon>Actinomycetes</taxon>
        <taxon>Kitasatosporales</taxon>
        <taxon>Streptomycetaceae</taxon>
        <taxon>Streptomyces</taxon>
    </lineage>
</organism>
<protein>
    <submittedName>
        <fullName evidence="3">Uncharacterized protein</fullName>
    </submittedName>
</protein>
<proteinExistence type="predicted"/>
<dbReference type="EMBL" id="JBHMAR010000003">
    <property type="protein sequence ID" value="MFB9734425.1"/>
    <property type="molecule type" value="Genomic_DNA"/>
</dbReference>